<organism evidence="1 2">
    <name type="scientific">Paraburkholderia tuberum</name>
    <dbReference type="NCBI Taxonomy" id="157910"/>
    <lineage>
        <taxon>Bacteria</taxon>
        <taxon>Pseudomonadati</taxon>
        <taxon>Pseudomonadota</taxon>
        <taxon>Betaproteobacteria</taxon>
        <taxon>Burkholderiales</taxon>
        <taxon>Burkholderiaceae</taxon>
        <taxon>Paraburkholderia</taxon>
    </lineage>
</organism>
<accession>A0A1H1K011</accession>
<sequence>MSALRIGITIGLHHAGEALWNNGIKQNAVFLAEALRHCPQVAGVVLVNTTAVPVTPALPWDLARYPTVGFEAAKDSVDVLIELGGQIDGAQTDYLKQRGARLVSYCCGFEYIHAMESVLFRRRLWGENLFVNQRYDDIWLIPQVAHISQSYFEVLRRQTARVVPFVWSPMFLDERVAAIEHAGEYQPRSGAKRLSVMEPNINVVKFCLYPALIAELAYRERPESIAILQVTNAEAIATESLEFITLLNQLDIVKEHKAVFLGRYDTPAFLAGNTDIVVSHQMENPLNYFYLEVCWQGYPLIHNASLCDDLGYYYRDNDATEGARRVIEAIDTHDAQASSYRERQRALIERYLPNNAQLVATYAALLDELMTRPLR</sequence>
<reference evidence="2" key="1">
    <citation type="submission" date="2016-10" db="EMBL/GenBank/DDBJ databases">
        <authorList>
            <person name="Varghese N."/>
            <person name="Submissions S."/>
        </authorList>
    </citation>
    <scope>NUCLEOTIDE SEQUENCE [LARGE SCALE GENOMIC DNA]</scope>
    <source>
        <strain evidence="2">DUS833</strain>
    </source>
</reference>
<evidence type="ECO:0008006" key="3">
    <source>
        <dbReference type="Google" id="ProtNLM"/>
    </source>
</evidence>
<dbReference type="InterPro" id="IPR021234">
    <property type="entry name" value="DUF2827"/>
</dbReference>
<dbReference type="EMBL" id="FNKX01000002">
    <property type="protein sequence ID" value="SDR55593.1"/>
    <property type="molecule type" value="Genomic_DNA"/>
</dbReference>
<evidence type="ECO:0000313" key="2">
    <source>
        <dbReference type="Proteomes" id="UP000199365"/>
    </source>
</evidence>
<keyword evidence="2" id="KW-1185">Reference proteome</keyword>
<proteinExistence type="predicted"/>
<dbReference type="Pfam" id="PF10933">
    <property type="entry name" value="DUF2827"/>
    <property type="match status" value="1"/>
</dbReference>
<gene>
    <name evidence="1" type="ORF">SAMN05445850_6116</name>
</gene>
<dbReference type="Proteomes" id="UP000199365">
    <property type="component" value="Unassembled WGS sequence"/>
</dbReference>
<dbReference type="AlphaFoldDB" id="A0A1H1K011"/>
<evidence type="ECO:0000313" key="1">
    <source>
        <dbReference type="EMBL" id="SDR55593.1"/>
    </source>
</evidence>
<name>A0A1H1K011_9BURK</name>
<dbReference type="STRING" id="157910.SAMN05445850_6116"/>
<dbReference type="RefSeq" id="WP_090809484.1">
    <property type="nucleotide sequence ID" value="NZ_FNKX01000002.1"/>
</dbReference>
<protein>
    <recommendedName>
        <fullName evidence="3">DUF2827 domain-containing protein</fullName>
    </recommendedName>
</protein>